<gene>
    <name evidence="1" type="ORF">Q9L42_020770</name>
</gene>
<sequence length="83" mass="9739">MRDYGYYINLDERGEFFADVRDANEQTIFEIHGFDVFEDGFMKDKNDIAGLQKMLIDQQVIKPSDEILPMVEFEERLTSCPIP</sequence>
<dbReference type="RefSeq" id="WP_305906280.1">
    <property type="nucleotide sequence ID" value="NZ_CP157744.1"/>
</dbReference>
<organism evidence="1 2">
    <name type="scientific">Methylomarinum roseum</name>
    <dbReference type="NCBI Taxonomy" id="3067653"/>
    <lineage>
        <taxon>Bacteria</taxon>
        <taxon>Pseudomonadati</taxon>
        <taxon>Pseudomonadota</taxon>
        <taxon>Gammaproteobacteria</taxon>
        <taxon>Methylococcales</taxon>
        <taxon>Methylococcaceae</taxon>
        <taxon>Methylomarinum</taxon>
    </lineage>
</organism>
<keyword evidence="2" id="KW-1185">Reference proteome</keyword>
<evidence type="ECO:0000313" key="1">
    <source>
        <dbReference type="EMBL" id="XBS22745.1"/>
    </source>
</evidence>
<geneLocation type="plasmid" evidence="1 2">
    <name>unnamed2</name>
</geneLocation>
<accession>A0AAU7P0M5</accession>
<dbReference type="AlphaFoldDB" id="A0AAU7P0M5"/>
<keyword evidence="1" id="KW-0614">Plasmid</keyword>
<reference evidence="1 2" key="1">
    <citation type="journal article" date="2024" name="Microbiology">
        <title>Methylomarinum rosea sp. nov., a novel halophilic methanotrophic bacterium from the hypersaline Lake Elton.</title>
        <authorList>
            <person name="Suleimanov R.Z."/>
            <person name="Oshkin I.Y."/>
            <person name="Danilova O.V."/>
            <person name="Suzina N.E."/>
            <person name="Dedysh S.N."/>
        </authorList>
    </citation>
    <scope>NUCLEOTIDE SEQUENCE [LARGE SCALE GENOMIC DNA]</scope>
    <source>
        <strain evidence="1 2">Ch1-1</strain>
        <plasmid evidence="2">unnamed2</plasmid>
    </source>
</reference>
<dbReference type="KEGG" id="mech:Q9L42_020770"/>
<dbReference type="EMBL" id="CP157744">
    <property type="protein sequence ID" value="XBS22745.1"/>
    <property type="molecule type" value="Genomic_DNA"/>
</dbReference>
<protein>
    <submittedName>
        <fullName evidence="1">Uncharacterized protein</fullName>
    </submittedName>
</protein>
<name>A0AAU7P0M5_9GAMM</name>
<proteinExistence type="predicted"/>
<dbReference type="Proteomes" id="UP001225378">
    <property type="component" value="Plasmid unnamed2"/>
</dbReference>
<evidence type="ECO:0000313" key="2">
    <source>
        <dbReference type="Proteomes" id="UP001225378"/>
    </source>
</evidence>